<dbReference type="InterPro" id="IPR000504">
    <property type="entry name" value="RRM_dom"/>
</dbReference>
<dbReference type="CDD" id="cd16510">
    <property type="entry name" value="RING-HC_IAPs"/>
    <property type="match status" value="1"/>
</dbReference>
<evidence type="ECO:0000256" key="1">
    <source>
        <dbReference type="ARBA" id="ARBA00022771"/>
    </source>
</evidence>
<dbReference type="InterPro" id="IPR012677">
    <property type="entry name" value="Nucleotide-bd_a/b_plait_sf"/>
</dbReference>
<keyword evidence="3 5" id="KW-0694">RNA-binding</keyword>
<dbReference type="SMART" id="SM00184">
    <property type="entry name" value="RING"/>
    <property type="match status" value="1"/>
</dbReference>
<dbReference type="GO" id="GO:0003723">
    <property type="term" value="F:RNA binding"/>
    <property type="evidence" value="ECO:0007669"/>
    <property type="project" value="UniProtKB-UniRule"/>
</dbReference>
<dbReference type="Pfam" id="PF13920">
    <property type="entry name" value="zf-C3HC4_3"/>
    <property type="match status" value="1"/>
</dbReference>
<keyword evidence="9" id="KW-1185">Reference proteome</keyword>
<keyword evidence="1 4" id="KW-0479">Metal-binding</keyword>
<evidence type="ECO:0000256" key="5">
    <source>
        <dbReference type="PROSITE-ProRule" id="PRU00176"/>
    </source>
</evidence>
<dbReference type="PROSITE" id="PS50102">
    <property type="entry name" value="RRM"/>
    <property type="match status" value="1"/>
</dbReference>
<protein>
    <recommendedName>
        <fullName evidence="10">RING-type domain-containing protein</fullName>
    </recommendedName>
</protein>
<dbReference type="PANTHER" id="PTHR14879">
    <property type="entry name" value="CASPASE REGULATOR, RING FINGER DOMAIN-CONTAINING"/>
    <property type="match status" value="1"/>
</dbReference>
<dbReference type="SUPFAM" id="SSF54928">
    <property type="entry name" value="RNA-binding domain, RBD"/>
    <property type="match status" value="1"/>
</dbReference>
<dbReference type="Pfam" id="PF00076">
    <property type="entry name" value="RRM_1"/>
    <property type="match status" value="1"/>
</dbReference>
<dbReference type="PROSITE" id="PS50089">
    <property type="entry name" value="ZF_RING_2"/>
    <property type="match status" value="1"/>
</dbReference>
<reference evidence="8 9" key="1">
    <citation type="journal article" date="2022" name="Nat. Ecol. Evol.">
        <title>A masculinizing supergene underlies an exaggerated male reproductive morph in a spider.</title>
        <authorList>
            <person name="Hendrickx F."/>
            <person name="De Corte Z."/>
            <person name="Sonet G."/>
            <person name="Van Belleghem S.M."/>
            <person name="Kostlbacher S."/>
            <person name="Vangestel C."/>
        </authorList>
    </citation>
    <scope>NUCLEOTIDE SEQUENCE [LARGE SCALE GENOMIC DNA]</scope>
    <source>
        <strain evidence="8">W744_W776</strain>
    </source>
</reference>
<feature type="domain" description="RRM" evidence="7">
    <location>
        <begin position="62"/>
        <end position="119"/>
    </location>
</feature>
<sequence length="241" mass="27096">MKEHLSRVHSDKVSKELSYFQQLKAKADKQSNVRELFKKQESDLDKGLLASYEVSLLIAKCENVIRSNFSEYGDIEEVSLFHNYGFIRFSTQVSAALAICARDQHNIYEGEVRCNWAPTQPVEAAAPSTSVTHRISQLRSEPDIRYSGLATASVPESVEPNRATNAKETEVEGKVEVTKVDKKVEETKTVDFQCKICMDEQVGVVFLPCGHLVSCPRCAQRISNCPMCRKQITALVRTYLS</sequence>
<evidence type="ECO:0000256" key="2">
    <source>
        <dbReference type="ARBA" id="ARBA00022833"/>
    </source>
</evidence>
<keyword evidence="1 4" id="KW-0863">Zinc-finger</keyword>
<evidence type="ECO:0000259" key="7">
    <source>
        <dbReference type="PROSITE" id="PS50102"/>
    </source>
</evidence>
<organism evidence="8 9">
    <name type="scientific">Oedothorax gibbosus</name>
    <dbReference type="NCBI Taxonomy" id="931172"/>
    <lineage>
        <taxon>Eukaryota</taxon>
        <taxon>Metazoa</taxon>
        <taxon>Ecdysozoa</taxon>
        <taxon>Arthropoda</taxon>
        <taxon>Chelicerata</taxon>
        <taxon>Arachnida</taxon>
        <taxon>Araneae</taxon>
        <taxon>Araneomorphae</taxon>
        <taxon>Entelegynae</taxon>
        <taxon>Araneoidea</taxon>
        <taxon>Linyphiidae</taxon>
        <taxon>Erigoninae</taxon>
        <taxon>Oedothorax</taxon>
    </lineage>
</organism>
<dbReference type="InterPro" id="IPR051728">
    <property type="entry name" value="RING-FYVE_E3_ubiquitin-ligase"/>
</dbReference>
<evidence type="ECO:0000259" key="6">
    <source>
        <dbReference type="PROSITE" id="PS50089"/>
    </source>
</evidence>
<dbReference type="Proteomes" id="UP000827092">
    <property type="component" value="Unassembled WGS sequence"/>
</dbReference>
<dbReference type="GO" id="GO:0008270">
    <property type="term" value="F:zinc ion binding"/>
    <property type="evidence" value="ECO:0007669"/>
    <property type="project" value="UniProtKB-KW"/>
</dbReference>
<evidence type="ECO:0000256" key="3">
    <source>
        <dbReference type="ARBA" id="ARBA00022884"/>
    </source>
</evidence>
<keyword evidence="2" id="KW-0862">Zinc</keyword>
<dbReference type="PANTHER" id="PTHR14879:SF5">
    <property type="entry name" value="RING-TYPE DOMAIN-CONTAINING PROTEIN"/>
    <property type="match status" value="1"/>
</dbReference>
<evidence type="ECO:0000256" key="4">
    <source>
        <dbReference type="PROSITE-ProRule" id="PRU00175"/>
    </source>
</evidence>
<comment type="caution">
    <text evidence="8">The sequence shown here is derived from an EMBL/GenBank/DDBJ whole genome shotgun (WGS) entry which is preliminary data.</text>
</comment>
<evidence type="ECO:0000313" key="9">
    <source>
        <dbReference type="Proteomes" id="UP000827092"/>
    </source>
</evidence>
<evidence type="ECO:0008006" key="10">
    <source>
        <dbReference type="Google" id="ProtNLM"/>
    </source>
</evidence>
<dbReference type="Gene3D" id="3.30.40.10">
    <property type="entry name" value="Zinc/RING finger domain, C3HC4 (zinc finger)"/>
    <property type="match status" value="1"/>
</dbReference>
<dbReference type="InterPro" id="IPR001841">
    <property type="entry name" value="Znf_RING"/>
</dbReference>
<accession>A0AAV6TPH3</accession>
<dbReference type="Gene3D" id="3.30.70.330">
    <property type="match status" value="1"/>
</dbReference>
<dbReference type="InterPro" id="IPR035979">
    <property type="entry name" value="RBD_domain_sf"/>
</dbReference>
<dbReference type="SUPFAM" id="SSF57850">
    <property type="entry name" value="RING/U-box"/>
    <property type="match status" value="1"/>
</dbReference>
<gene>
    <name evidence="8" type="ORF">JTE90_016429</name>
</gene>
<dbReference type="InterPro" id="IPR013083">
    <property type="entry name" value="Znf_RING/FYVE/PHD"/>
</dbReference>
<dbReference type="EMBL" id="JAFNEN010001663">
    <property type="protein sequence ID" value="KAG8173534.1"/>
    <property type="molecule type" value="Genomic_DNA"/>
</dbReference>
<name>A0AAV6TPH3_9ARAC</name>
<evidence type="ECO:0000313" key="8">
    <source>
        <dbReference type="EMBL" id="KAG8173534.1"/>
    </source>
</evidence>
<dbReference type="AlphaFoldDB" id="A0AAV6TPH3"/>
<feature type="domain" description="RING-type" evidence="6">
    <location>
        <begin position="194"/>
        <end position="229"/>
    </location>
</feature>
<proteinExistence type="predicted"/>